<dbReference type="Proteomes" id="UP000619838">
    <property type="component" value="Unassembled WGS sequence"/>
</dbReference>
<sequence length="108" mass="11750">MKFPVCDFAESEEGFYSQCAGCPIEASTPGCALEARDDGTYQFSGETPHGGVKAIFIFKDNDGTQVAKEDAVHVEIHELDELGHLVTILYGMVDPEGMIYLKKSDDDG</sequence>
<protein>
    <submittedName>
        <fullName evidence="1">Uncharacterized protein</fullName>
    </submittedName>
</protein>
<reference evidence="1 2" key="1">
    <citation type="journal article" date="2020" name="Microorganisms">
        <title>Simultaneous Genome Sequencing of Prosthecochloris ethylica and Desulfuromonas acetoxidans within a Syntrophic Mixture Reveals Unique Pili and Protein Interactions.</title>
        <authorList>
            <person name="Kyndt J.A."/>
            <person name="Van Beeumen J.J."/>
            <person name="Meyer T.E."/>
        </authorList>
    </citation>
    <scope>NUCLEOTIDE SEQUENCE [LARGE SCALE GENOMIC DNA]</scope>
    <source>
        <strain evidence="1 2">N3</strain>
    </source>
</reference>
<accession>A0ABR9XTK6</accession>
<evidence type="ECO:0000313" key="1">
    <source>
        <dbReference type="EMBL" id="MBF0637091.1"/>
    </source>
</evidence>
<gene>
    <name evidence="1" type="ORF">INT08_07910</name>
</gene>
<dbReference type="EMBL" id="JADGII010000012">
    <property type="protein sequence ID" value="MBF0637091.1"/>
    <property type="molecule type" value="Genomic_DNA"/>
</dbReference>
<proteinExistence type="predicted"/>
<organism evidence="1 2">
    <name type="scientific">Prosthecochloris ethylica</name>
    <dbReference type="NCBI Taxonomy" id="2743976"/>
    <lineage>
        <taxon>Bacteria</taxon>
        <taxon>Pseudomonadati</taxon>
        <taxon>Chlorobiota</taxon>
        <taxon>Chlorobiia</taxon>
        <taxon>Chlorobiales</taxon>
        <taxon>Chlorobiaceae</taxon>
        <taxon>Prosthecochloris</taxon>
    </lineage>
</organism>
<evidence type="ECO:0000313" key="2">
    <source>
        <dbReference type="Proteomes" id="UP000619838"/>
    </source>
</evidence>
<dbReference type="RefSeq" id="WP_114607681.1">
    <property type="nucleotide sequence ID" value="NZ_JABVZQ010000001.1"/>
</dbReference>
<name>A0ABR9XTK6_9CHLB</name>
<keyword evidence="2" id="KW-1185">Reference proteome</keyword>
<comment type="caution">
    <text evidence="1">The sequence shown here is derived from an EMBL/GenBank/DDBJ whole genome shotgun (WGS) entry which is preliminary data.</text>
</comment>